<reference evidence="1 2" key="1">
    <citation type="submission" date="2019-05" db="EMBL/GenBank/DDBJ databases">
        <title>Novel genomic isolates of S.pyogenes and S.dysgalactiae subsp. equisimilis associated to necrotising fasciitis (NSTI).</title>
        <authorList>
            <person name="Barrantes I."/>
        </authorList>
    </citation>
    <scope>NUCLEOTIDE SEQUENCE [LARGE SCALE GENOMIC DNA]</scope>
    <source>
        <strain evidence="1 2">SPY6028</strain>
    </source>
</reference>
<sequence>MKISNSKDLALAIVASSSPTLSIEDKIKLYEDSVEAIKQHNLPFVEAEKQEQINNGKVIAEALERGESLFG</sequence>
<name>A0A660A3F8_STRPY</name>
<dbReference type="Proteomes" id="UP000316580">
    <property type="component" value="Unassembled WGS sequence"/>
</dbReference>
<accession>A0A660A3F8</accession>
<organism evidence="1 2">
    <name type="scientific">Streptococcus pyogenes</name>
    <dbReference type="NCBI Taxonomy" id="1314"/>
    <lineage>
        <taxon>Bacteria</taxon>
        <taxon>Bacillati</taxon>
        <taxon>Bacillota</taxon>
        <taxon>Bacilli</taxon>
        <taxon>Lactobacillales</taxon>
        <taxon>Streptococcaceae</taxon>
        <taxon>Streptococcus</taxon>
    </lineage>
</organism>
<gene>
    <name evidence="1" type="ORF">FGO82_07740</name>
</gene>
<evidence type="ECO:0000313" key="2">
    <source>
        <dbReference type="Proteomes" id="UP000316580"/>
    </source>
</evidence>
<comment type="caution">
    <text evidence="1">The sequence shown here is derived from an EMBL/GenBank/DDBJ whole genome shotgun (WGS) entry which is preliminary data.</text>
</comment>
<proteinExistence type="predicted"/>
<dbReference type="AlphaFoldDB" id="A0A660A3F8"/>
<protein>
    <submittedName>
        <fullName evidence="1">Uncharacterized protein</fullName>
    </submittedName>
</protein>
<dbReference type="RefSeq" id="WP_014635530.1">
    <property type="nucleotide sequence ID" value="NZ_BTGW01000004.1"/>
</dbReference>
<dbReference type="EMBL" id="VCID01000542">
    <property type="protein sequence ID" value="TNY46469.1"/>
    <property type="molecule type" value="Genomic_DNA"/>
</dbReference>
<evidence type="ECO:0000313" key="1">
    <source>
        <dbReference type="EMBL" id="TNY46469.1"/>
    </source>
</evidence>